<accession>A0A9X1BBK3</accession>
<dbReference type="SMART" id="SM00240">
    <property type="entry name" value="FHA"/>
    <property type="match status" value="1"/>
</dbReference>
<evidence type="ECO:0000313" key="2">
    <source>
        <dbReference type="EMBL" id="MBK1646686.1"/>
    </source>
</evidence>
<sequence>MSRPRHTFSIGRERTCDLPLADDSVSARHAELTFLEGGKLLLTDCKSTNGTFLLGSDEQPRRIHQSLVSPLDRVRFGVVTLEVRALVEALRLKSAVPATPADPQPGDGSPLAQGRRLIRCVCGCVKSAGTSCPECGQ</sequence>
<dbReference type="InterPro" id="IPR000253">
    <property type="entry name" value="FHA_dom"/>
</dbReference>
<dbReference type="CDD" id="cd00060">
    <property type="entry name" value="FHA"/>
    <property type="match status" value="1"/>
</dbReference>
<dbReference type="Pfam" id="PF00498">
    <property type="entry name" value="FHA"/>
    <property type="match status" value="1"/>
</dbReference>
<evidence type="ECO:0000313" key="3">
    <source>
        <dbReference type="Proteomes" id="UP001138802"/>
    </source>
</evidence>
<dbReference type="SUPFAM" id="SSF49879">
    <property type="entry name" value="SMAD/FHA domain"/>
    <property type="match status" value="1"/>
</dbReference>
<dbReference type="AlphaFoldDB" id="A0A9X1BBK3"/>
<dbReference type="EMBL" id="NRSD01000031">
    <property type="protein sequence ID" value="MBK1646686.1"/>
    <property type="molecule type" value="Genomic_DNA"/>
</dbReference>
<proteinExistence type="predicted"/>
<dbReference type="Proteomes" id="UP001138802">
    <property type="component" value="Unassembled WGS sequence"/>
</dbReference>
<dbReference type="InterPro" id="IPR050923">
    <property type="entry name" value="Cell_Proc_Reg/RNA_Proc"/>
</dbReference>
<evidence type="ECO:0000259" key="1">
    <source>
        <dbReference type="PROSITE" id="PS50006"/>
    </source>
</evidence>
<feature type="domain" description="FHA" evidence="1">
    <location>
        <begin position="8"/>
        <end position="58"/>
    </location>
</feature>
<protein>
    <recommendedName>
        <fullName evidence="1">FHA domain-containing protein</fullName>
    </recommendedName>
</protein>
<organism evidence="2 3">
    <name type="scientific">Thiocapsa imhoffii</name>
    <dbReference type="NCBI Taxonomy" id="382777"/>
    <lineage>
        <taxon>Bacteria</taxon>
        <taxon>Pseudomonadati</taxon>
        <taxon>Pseudomonadota</taxon>
        <taxon>Gammaproteobacteria</taxon>
        <taxon>Chromatiales</taxon>
        <taxon>Chromatiaceae</taxon>
        <taxon>Thiocapsa</taxon>
    </lineage>
</organism>
<dbReference type="PROSITE" id="PS50006">
    <property type="entry name" value="FHA_DOMAIN"/>
    <property type="match status" value="1"/>
</dbReference>
<comment type="caution">
    <text evidence="2">The sequence shown here is derived from an EMBL/GenBank/DDBJ whole genome shotgun (WGS) entry which is preliminary data.</text>
</comment>
<keyword evidence="3" id="KW-1185">Reference proteome</keyword>
<name>A0A9X1BBK3_9GAMM</name>
<gene>
    <name evidence="2" type="ORF">CKO25_18990</name>
</gene>
<dbReference type="RefSeq" id="WP_200389511.1">
    <property type="nucleotide sequence ID" value="NZ_NRSD01000031.1"/>
</dbReference>
<dbReference type="InterPro" id="IPR008984">
    <property type="entry name" value="SMAD_FHA_dom_sf"/>
</dbReference>
<dbReference type="Gene3D" id="2.60.200.20">
    <property type="match status" value="1"/>
</dbReference>
<dbReference type="PANTHER" id="PTHR23308">
    <property type="entry name" value="NUCLEAR INHIBITOR OF PROTEIN PHOSPHATASE-1"/>
    <property type="match status" value="1"/>
</dbReference>
<reference evidence="2 3" key="1">
    <citation type="journal article" date="2020" name="Microorganisms">
        <title>Osmotic Adaptation and Compatible Solute Biosynthesis of Phototrophic Bacteria as Revealed from Genome Analyses.</title>
        <authorList>
            <person name="Imhoff J.F."/>
            <person name="Rahn T."/>
            <person name="Kunzel S."/>
            <person name="Keller A."/>
            <person name="Neulinger S.C."/>
        </authorList>
    </citation>
    <scope>NUCLEOTIDE SEQUENCE [LARGE SCALE GENOMIC DNA]</scope>
    <source>
        <strain evidence="2 3">DSM 21303</strain>
    </source>
</reference>